<dbReference type="Pfam" id="PF03796">
    <property type="entry name" value="DnaB_C"/>
    <property type="match status" value="1"/>
</dbReference>
<dbReference type="InterPro" id="IPR007694">
    <property type="entry name" value="DNA_helicase_DnaB-like_C"/>
</dbReference>
<dbReference type="GO" id="GO:0006260">
    <property type="term" value="P:DNA replication"/>
    <property type="evidence" value="ECO:0007669"/>
    <property type="project" value="InterPro"/>
</dbReference>
<name>X0VNM0_9ZZZZ</name>
<organism evidence="2">
    <name type="scientific">marine sediment metagenome</name>
    <dbReference type="NCBI Taxonomy" id="412755"/>
    <lineage>
        <taxon>unclassified sequences</taxon>
        <taxon>metagenomes</taxon>
        <taxon>ecological metagenomes</taxon>
    </lineage>
</organism>
<sequence>FAVHAAMSSAKRFLLEPDEDERQHVLVFSIEEGPYSWLVLSSAWLAEVNSLMLRPGRCPADKKKELLARMDEAQDGLSMYPIILGDGADTTEAIVTAIEVEAQRRNLGLVIVDYLQQLTQGEQYEAMMSAARDLQKVSERTNTPLLLMSQMSYDKVSGKPLPYGGKGASFDCTLWLGLDRDKEEGTDVKQDTGRIVCHAARTIKEFAPIPIHIDFPGGGHFYSIDELHDVPSGRRLGNDKPEQRY</sequence>
<accession>X0VNM0</accession>
<dbReference type="EMBL" id="BARS01038767">
    <property type="protein sequence ID" value="GAG14043.1"/>
    <property type="molecule type" value="Genomic_DNA"/>
</dbReference>
<comment type="caution">
    <text evidence="2">The sequence shown here is derived from an EMBL/GenBank/DDBJ whole genome shotgun (WGS) entry which is preliminary data.</text>
</comment>
<dbReference type="AlphaFoldDB" id="X0VNM0"/>
<gene>
    <name evidence="2" type="ORF">S01H1_59275</name>
</gene>
<proteinExistence type="predicted"/>
<dbReference type="InterPro" id="IPR027417">
    <property type="entry name" value="P-loop_NTPase"/>
</dbReference>
<dbReference type="GO" id="GO:0005524">
    <property type="term" value="F:ATP binding"/>
    <property type="evidence" value="ECO:0007669"/>
    <property type="project" value="InterPro"/>
</dbReference>
<protein>
    <recommendedName>
        <fullName evidence="1">SF4 helicase domain-containing protein</fullName>
    </recommendedName>
</protein>
<dbReference type="GO" id="GO:0003678">
    <property type="term" value="F:DNA helicase activity"/>
    <property type="evidence" value="ECO:0007669"/>
    <property type="project" value="InterPro"/>
</dbReference>
<feature type="non-terminal residue" evidence="2">
    <location>
        <position position="1"/>
    </location>
</feature>
<evidence type="ECO:0000259" key="1">
    <source>
        <dbReference type="Pfam" id="PF03796"/>
    </source>
</evidence>
<dbReference type="Gene3D" id="3.40.50.300">
    <property type="entry name" value="P-loop containing nucleotide triphosphate hydrolases"/>
    <property type="match status" value="1"/>
</dbReference>
<evidence type="ECO:0000313" key="2">
    <source>
        <dbReference type="EMBL" id="GAG14043.1"/>
    </source>
</evidence>
<dbReference type="SUPFAM" id="SSF52540">
    <property type="entry name" value="P-loop containing nucleoside triphosphate hydrolases"/>
    <property type="match status" value="1"/>
</dbReference>
<reference evidence="2" key="1">
    <citation type="journal article" date="2014" name="Front. Microbiol.">
        <title>High frequency of phylogenetically diverse reductive dehalogenase-homologous genes in deep subseafloor sedimentary metagenomes.</title>
        <authorList>
            <person name="Kawai M."/>
            <person name="Futagami T."/>
            <person name="Toyoda A."/>
            <person name="Takaki Y."/>
            <person name="Nishi S."/>
            <person name="Hori S."/>
            <person name="Arai W."/>
            <person name="Tsubouchi T."/>
            <person name="Morono Y."/>
            <person name="Uchiyama I."/>
            <person name="Ito T."/>
            <person name="Fujiyama A."/>
            <person name="Inagaki F."/>
            <person name="Takami H."/>
        </authorList>
    </citation>
    <scope>NUCLEOTIDE SEQUENCE</scope>
    <source>
        <strain evidence="2">Expedition CK06-06</strain>
    </source>
</reference>
<feature type="domain" description="SF4 helicase" evidence="1">
    <location>
        <begin position="20"/>
        <end position="152"/>
    </location>
</feature>